<organism evidence="2 3">
    <name type="scientific">Nitrococcus mobilis Nb-231</name>
    <dbReference type="NCBI Taxonomy" id="314278"/>
    <lineage>
        <taxon>Bacteria</taxon>
        <taxon>Pseudomonadati</taxon>
        <taxon>Pseudomonadota</taxon>
        <taxon>Gammaproteobacteria</taxon>
        <taxon>Chromatiales</taxon>
        <taxon>Ectothiorhodospiraceae</taxon>
        <taxon>Nitrococcus</taxon>
    </lineage>
</organism>
<proteinExistence type="predicted"/>
<comment type="caution">
    <text evidence="2">The sequence shown here is derived from an EMBL/GenBank/DDBJ whole genome shotgun (WGS) entry which is preliminary data.</text>
</comment>
<protein>
    <recommendedName>
        <fullName evidence="1">GH15-like domain-containing protein</fullName>
    </recommendedName>
</protein>
<dbReference type="Pfam" id="PF00723">
    <property type="entry name" value="Glyco_hydro_15"/>
    <property type="match status" value="1"/>
</dbReference>
<dbReference type="Proteomes" id="UP000003374">
    <property type="component" value="Unassembled WGS sequence"/>
</dbReference>
<dbReference type="InterPro" id="IPR008928">
    <property type="entry name" value="6-hairpin_glycosidase_sf"/>
</dbReference>
<evidence type="ECO:0000313" key="3">
    <source>
        <dbReference type="Proteomes" id="UP000003374"/>
    </source>
</evidence>
<dbReference type="AlphaFoldDB" id="A4BNC1"/>
<sequence>MRGPPRDFTHSKVMTWVAFDRAVKAIGHFGLEGDAAHWRALRETVHSEVCDNGFSERRNAFVQYYGGETLDAAGRLPAA</sequence>
<evidence type="ECO:0000259" key="1">
    <source>
        <dbReference type="Pfam" id="PF00723"/>
    </source>
</evidence>
<gene>
    <name evidence="2" type="ORF">NB231_09718</name>
</gene>
<dbReference type="EMBL" id="AAOF01000002">
    <property type="protein sequence ID" value="EAR22720.1"/>
    <property type="molecule type" value="Genomic_DNA"/>
</dbReference>
<reference evidence="2 3" key="1">
    <citation type="submission" date="2006-02" db="EMBL/GenBank/DDBJ databases">
        <authorList>
            <person name="Waterbury J."/>
            <person name="Ferriera S."/>
            <person name="Johnson J."/>
            <person name="Kravitz S."/>
            <person name="Halpern A."/>
            <person name="Remington K."/>
            <person name="Beeson K."/>
            <person name="Tran B."/>
            <person name="Rogers Y.-H."/>
            <person name="Friedman R."/>
            <person name="Venter J.C."/>
        </authorList>
    </citation>
    <scope>NUCLEOTIDE SEQUENCE [LARGE SCALE GENOMIC DNA]</scope>
    <source>
        <strain evidence="2 3">Nb-231</strain>
    </source>
</reference>
<dbReference type="SUPFAM" id="SSF48208">
    <property type="entry name" value="Six-hairpin glycosidases"/>
    <property type="match status" value="1"/>
</dbReference>
<dbReference type="InterPro" id="IPR011613">
    <property type="entry name" value="GH15-like"/>
</dbReference>
<dbReference type="GO" id="GO:0005975">
    <property type="term" value="P:carbohydrate metabolic process"/>
    <property type="evidence" value="ECO:0007669"/>
    <property type="project" value="InterPro"/>
</dbReference>
<dbReference type="eggNOG" id="COG3387">
    <property type="taxonomic scope" value="Bacteria"/>
</dbReference>
<evidence type="ECO:0000313" key="2">
    <source>
        <dbReference type="EMBL" id="EAR22720.1"/>
    </source>
</evidence>
<dbReference type="HOGENOM" id="CLU_2602438_0_0_6"/>
<keyword evidence="3" id="KW-1185">Reference proteome</keyword>
<name>A4BNC1_9GAMM</name>
<accession>A4BNC1</accession>
<feature type="domain" description="GH15-like" evidence="1">
    <location>
        <begin position="5"/>
        <end position="73"/>
    </location>
</feature>
<dbReference type="STRING" id="314278.NB231_09718"/>